<evidence type="ECO:0008006" key="4">
    <source>
        <dbReference type="Google" id="ProtNLM"/>
    </source>
</evidence>
<proteinExistence type="predicted"/>
<evidence type="ECO:0000256" key="1">
    <source>
        <dbReference type="SAM" id="SignalP"/>
    </source>
</evidence>
<name>A0ABD0L756_9CAEN</name>
<dbReference type="Proteomes" id="UP001519460">
    <property type="component" value="Unassembled WGS sequence"/>
</dbReference>
<sequence>MKDGRCTTVRRKMATFRFVLVVLLLLKVRSSSIASSASLSAASAAKVRCVIHFSATNEDEAICALTETTFDRILDFSNKWKRLVGAQGDVARVFVATSAELHVTVCMSLLTQVLDFTGNVTTDSLTQP</sequence>
<accession>A0ABD0L756</accession>
<protein>
    <recommendedName>
        <fullName evidence="4">Secreted protein</fullName>
    </recommendedName>
</protein>
<gene>
    <name evidence="2" type="ORF">BaRGS_00013490</name>
</gene>
<reference evidence="2 3" key="1">
    <citation type="journal article" date="2023" name="Sci. Data">
        <title>Genome assembly of the Korean intertidal mud-creeper Batillaria attramentaria.</title>
        <authorList>
            <person name="Patra A.K."/>
            <person name="Ho P.T."/>
            <person name="Jun S."/>
            <person name="Lee S.J."/>
            <person name="Kim Y."/>
            <person name="Won Y.J."/>
        </authorList>
    </citation>
    <scope>NUCLEOTIDE SEQUENCE [LARGE SCALE GENOMIC DNA]</scope>
    <source>
        <strain evidence="2">Wonlab-2016</strain>
    </source>
</reference>
<feature type="chain" id="PRO_5044749873" description="Secreted protein" evidence="1">
    <location>
        <begin position="31"/>
        <end position="128"/>
    </location>
</feature>
<evidence type="ECO:0000313" key="3">
    <source>
        <dbReference type="Proteomes" id="UP001519460"/>
    </source>
</evidence>
<feature type="non-terminal residue" evidence="2">
    <location>
        <position position="128"/>
    </location>
</feature>
<keyword evidence="3" id="KW-1185">Reference proteome</keyword>
<dbReference type="AlphaFoldDB" id="A0ABD0L756"/>
<evidence type="ECO:0000313" key="2">
    <source>
        <dbReference type="EMBL" id="KAK7495308.1"/>
    </source>
</evidence>
<keyword evidence="1" id="KW-0732">Signal</keyword>
<comment type="caution">
    <text evidence="2">The sequence shown here is derived from an EMBL/GenBank/DDBJ whole genome shotgun (WGS) entry which is preliminary data.</text>
</comment>
<feature type="signal peptide" evidence="1">
    <location>
        <begin position="1"/>
        <end position="30"/>
    </location>
</feature>
<organism evidence="2 3">
    <name type="scientific">Batillaria attramentaria</name>
    <dbReference type="NCBI Taxonomy" id="370345"/>
    <lineage>
        <taxon>Eukaryota</taxon>
        <taxon>Metazoa</taxon>
        <taxon>Spiralia</taxon>
        <taxon>Lophotrochozoa</taxon>
        <taxon>Mollusca</taxon>
        <taxon>Gastropoda</taxon>
        <taxon>Caenogastropoda</taxon>
        <taxon>Sorbeoconcha</taxon>
        <taxon>Cerithioidea</taxon>
        <taxon>Batillariidae</taxon>
        <taxon>Batillaria</taxon>
    </lineage>
</organism>
<dbReference type="EMBL" id="JACVVK020000076">
    <property type="protein sequence ID" value="KAK7495308.1"/>
    <property type="molecule type" value="Genomic_DNA"/>
</dbReference>